<dbReference type="SUPFAM" id="SSF53098">
    <property type="entry name" value="Ribonuclease H-like"/>
    <property type="match status" value="1"/>
</dbReference>
<dbReference type="PANTHER" id="PTHR45749">
    <property type="match status" value="1"/>
</dbReference>
<evidence type="ECO:0000313" key="1">
    <source>
        <dbReference type="EMBL" id="CAK6965167.1"/>
    </source>
</evidence>
<protein>
    <submittedName>
        <fullName evidence="1">Zinc finger MYM-type protein 1-like</fullName>
    </submittedName>
</protein>
<reference evidence="1 2" key="1">
    <citation type="submission" date="2024-01" db="EMBL/GenBank/DDBJ databases">
        <authorList>
            <person name="Alioto T."/>
            <person name="Alioto T."/>
            <person name="Gomez Garrido J."/>
        </authorList>
    </citation>
    <scope>NUCLEOTIDE SEQUENCE [LARGE SCALE GENOMIC DNA]</scope>
</reference>
<organism evidence="1 2">
    <name type="scientific">Scomber scombrus</name>
    <name type="common">Atlantic mackerel</name>
    <name type="synonym">Scomber vernalis</name>
    <dbReference type="NCBI Taxonomy" id="13677"/>
    <lineage>
        <taxon>Eukaryota</taxon>
        <taxon>Metazoa</taxon>
        <taxon>Chordata</taxon>
        <taxon>Craniata</taxon>
        <taxon>Vertebrata</taxon>
        <taxon>Euteleostomi</taxon>
        <taxon>Actinopterygii</taxon>
        <taxon>Neopterygii</taxon>
        <taxon>Teleostei</taxon>
        <taxon>Neoteleostei</taxon>
        <taxon>Acanthomorphata</taxon>
        <taxon>Pelagiaria</taxon>
        <taxon>Scombriformes</taxon>
        <taxon>Scombridae</taxon>
        <taxon>Scomber</taxon>
    </lineage>
</organism>
<dbReference type="AlphaFoldDB" id="A0AAV1NZY2"/>
<name>A0AAV1NZY2_SCOSC</name>
<dbReference type="EMBL" id="CAWUFR010000079">
    <property type="protein sequence ID" value="CAK6965167.1"/>
    <property type="molecule type" value="Genomic_DNA"/>
</dbReference>
<comment type="caution">
    <text evidence="1">The sequence shown here is derived from an EMBL/GenBank/DDBJ whole genome shotgun (WGS) entry which is preliminary data.</text>
</comment>
<keyword evidence="2" id="KW-1185">Reference proteome</keyword>
<dbReference type="InterPro" id="IPR012337">
    <property type="entry name" value="RNaseH-like_sf"/>
</dbReference>
<evidence type="ECO:0000313" key="2">
    <source>
        <dbReference type="Proteomes" id="UP001314229"/>
    </source>
</evidence>
<dbReference type="PANTHER" id="PTHR45749:SF37">
    <property type="entry name" value="OS05G0311600 PROTEIN"/>
    <property type="match status" value="1"/>
</dbReference>
<dbReference type="Proteomes" id="UP001314229">
    <property type="component" value="Unassembled WGS sequence"/>
</dbReference>
<accession>A0AAV1NZY2</accession>
<proteinExistence type="predicted"/>
<gene>
    <name evidence="1" type="ORF">FSCOSCO3_A028951</name>
</gene>
<sequence>MTVCVRYAEELETKERFLGFVDCSEVANADAIHGHVKQFLEGCGLYSLPIVAQCYDGAAVMSGHVSGVQAQLLGDHPSPIYIHCMAHKLNLVLVDTCEVNRTANGYFLTLESLYTFFTQPGTHHAYKKAQEDIGATKEITALSNTRWACR</sequence>